<evidence type="ECO:0000313" key="3">
    <source>
        <dbReference type="Proteomes" id="UP000015102"/>
    </source>
</evidence>
<dbReference type="PANTHER" id="PTHR10174:SF38">
    <property type="entry name" value="HL01515P"/>
    <property type="match status" value="1"/>
</dbReference>
<dbReference type="GO" id="GO:1902936">
    <property type="term" value="F:phosphatidylinositol bisphosphate binding"/>
    <property type="evidence" value="ECO:0007669"/>
    <property type="project" value="TreeGrafter"/>
</dbReference>
<dbReference type="InterPro" id="IPR001251">
    <property type="entry name" value="CRAL-TRIO_dom"/>
</dbReference>
<dbReference type="PROSITE" id="PS50191">
    <property type="entry name" value="CRAL_TRIO"/>
    <property type="match status" value="1"/>
</dbReference>
<feature type="domain" description="CRAL-TRIO" evidence="1">
    <location>
        <begin position="60"/>
        <end position="266"/>
    </location>
</feature>
<evidence type="ECO:0000259" key="1">
    <source>
        <dbReference type="PROSITE" id="PS50191"/>
    </source>
</evidence>
<dbReference type="Gene3D" id="3.40.525.10">
    <property type="entry name" value="CRAL-TRIO lipid binding domain"/>
    <property type="match status" value="1"/>
</dbReference>
<dbReference type="EMBL" id="CAQQ02019033">
    <property type="status" value="NOT_ANNOTATED_CDS"/>
    <property type="molecule type" value="Genomic_DNA"/>
</dbReference>
<dbReference type="EMBL" id="CAQQ02019037">
    <property type="status" value="NOT_ANNOTATED_CDS"/>
    <property type="molecule type" value="Genomic_DNA"/>
</dbReference>
<dbReference type="OMA" id="ENHLVMT"/>
<dbReference type="PANTHER" id="PTHR10174">
    <property type="entry name" value="ALPHA-TOCOPHEROL TRANSFER PROTEIN-RELATED"/>
    <property type="match status" value="1"/>
</dbReference>
<reference evidence="3" key="1">
    <citation type="submission" date="2013-02" db="EMBL/GenBank/DDBJ databases">
        <authorList>
            <person name="Hughes D."/>
        </authorList>
    </citation>
    <scope>NUCLEOTIDE SEQUENCE</scope>
    <source>
        <strain>Durham</strain>
        <strain evidence="3">NC isolate 2 -- Noor lab</strain>
    </source>
</reference>
<dbReference type="GO" id="GO:0016020">
    <property type="term" value="C:membrane"/>
    <property type="evidence" value="ECO:0007669"/>
    <property type="project" value="TreeGrafter"/>
</dbReference>
<dbReference type="InterPro" id="IPR036865">
    <property type="entry name" value="CRAL-TRIO_dom_sf"/>
</dbReference>
<dbReference type="Gene3D" id="1.20.5.1200">
    <property type="entry name" value="Alpha-tocopherol transfer"/>
    <property type="match status" value="1"/>
</dbReference>
<keyword evidence="3" id="KW-1185">Reference proteome</keyword>
<proteinExistence type="predicted"/>
<dbReference type="SUPFAM" id="SSF52087">
    <property type="entry name" value="CRAL/TRIO domain"/>
    <property type="match status" value="1"/>
</dbReference>
<evidence type="ECO:0000313" key="2">
    <source>
        <dbReference type="EnsemblMetazoa" id="MESCA006936-PA"/>
    </source>
</evidence>
<dbReference type="EMBL" id="CAQQ02019034">
    <property type="status" value="NOT_ANNOTATED_CDS"/>
    <property type="molecule type" value="Genomic_DNA"/>
</dbReference>
<dbReference type="EMBL" id="CAQQ02019036">
    <property type="status" value="NOT_ANNOTATED_CDS"/>
    <property type="molecule type" value="Genomic_DNA"/>
</dbReference>
<dbReference type="EMBL" id="CAQQ02019035">
    <property type="status" value="NOT_ANNOTATED_CDS"/>
    <property type="molecule type" value="Genomic_DNA"/>
</dbReference>
<name>T1GTB0_MEGSC</name>
<dbReference type="InterPro" id="IPR036273">
    <property type="entry name" value="CRAL/TRIO_N_dom_sf"/>
</dbReference>
<dbReference type="Gene3D" id="1.10.8.20">
    <property type="entry name" value="N-terminal domain of phosphatidylinositol transfer protein sec14p"/>
    <property type="match status" value="1"/>
</dbReference>
<dbReference type="SMART" id="SM00516">
    <property type="entry name" value="SEC14"/>
    <property type="match status" value="1"/>
</dbReference>
<sequence>MTPQIETGVVKFDDNQAGYIDLGTGKIRLEKEEPAEWAVEIARKELRETPENVEKAIAELKELLQQQKHLYVPLDDDYMKMFLRPCHFYPEGALKRLVNFYHMKLKYKDSCEDILPASLKHVFAEGILTLFPKRDQHGRRILCLEAGKKWKPSKVPLNDIFKGIQLTVMGAMAEPTSQICGAVVIIDMEGLPLSHITQFTPGFAIMLLDYVQECICLRLKGVHVPFIKEKLRKRIFFHGKDFNSLAKHIDRSCLPAKYGGNMECELPPGPALGDFFDCYRKDFEMANSFGFTKDYVYKK</sequence>
<accession>T1GTB0</accession>
<organism evidence="2 3">
    <name type="scientific">Megaselia scalaris</name>
    <name type="common">Humpbacked fly</name>
    <name type="synonym">Phora scalaris</name>
    <dbReference type="NCBI Taxonomy" id="36166"/>
    <lineage>
        <taxon>Eukaryota</taxon>
        <taxon>Metazoa</taxon>
        <taxon>Ecdysozoa</taxon>
        <taxon>Arthropoda</taxon>
        <taxon>Hexapoda</taxon>
        <taxon>Insecta</taxon>
        <taxon>Pterygota</taxon>
        <taxon>Neoptera</taxon>
        <taxon>Endopterygota</taxon>
        <taxon>Diptera</taxon>
        <taxon>Brachycera</taxon>
        <taxon>Muscomorpha</taxon>
        <taxon>Platypezoidea</taxon>
        <taxon>Phoridae</taxon>
        <taxon>Megaseliini</taxon>
        <taxon>Megaselia</taxon>
    </lineage>
</organism>
<dbReference type="STRING" id="36166.T1GTB0"/>
<dbReference type="Proteomes" id="UP000015102">
    <property type="component" value="Unassembled WGS sequence"/>
</dbReference>
<protein>
    <recommendedName>
        <fullName evidence="1">CRAL-TRIO domain-containing protein</fullName>
    </recommendedName>
</protein>
<dbReference type="AlphaFoldDB" id="T1GTB0"/>
<dbReference type="HOGENOM" id="CLU_046597_1_1_1"/>
<dbReference type="InterPro" id="IPR011074">
    <property type="entry name" value="CRAL/TRIO_N_dom"/>
</dbReference>
<dbReference type="Pfam" id="PF00650">
    <property type="entry name" value="CRAL_TRIO"/>
    <property type="match status" value="2"/>
</dbReference>
<dbReference type="SUPFAM" id="SSF46938">
    <property type="entry name" value="CRAL/TRIO N-terminal domain"/>
    <property type="match status" value="1"/>
</dbReference>
<dbReference type="SMART" id="SM01100">
    <property type="entry name" value="CRAL_TRIO_N"/>
    <property type="match status" value="1"/>
</dbReference>
<dbReference type="CDD" id="cd00170">
    <property type="entry name" value="SEC14"/>
    <property type="match status" value="1"/>
</dbReference>
<reference evidence="2" key="2">
    <citation type="submission" date="2015-06" db="UniProtKB">
        <authorList>
            <consortium name="EnsemblMetazoa"/>
        </authorList>
    </citation>
    <scope>IDENTIFICATION</scope>
</reference>
<dbReference type="EnsemblMetazoa" id="MESCA006936-RA">
    <property type="protein sequence ID" value="MESCA006936-PA"/>
    <property type="gene ID" value="MESCA006936"/>
</dbReference>